<evidence type="ECO:0000256" key="1">
    <source>
        <dbReference type="SAM" id="Coils"/>
    </source>
</evidence>
<name>A0ABR3QKN4_9PLEO</name>
<sequence>MQPTTEILSSDQRKEIARHNTPVAKTLRLKLHKPCLIQCPPSVRSLAPKPDHESSFRQLRDLARATVAHVVFDANYIHEQHHAAFFRLTTRPDQLAGIPVDGPHASRYKDWTFFVPADAAHEAIAKEGGSEAPPRYTKAPTKRAASPSTPSPRRESKREPNFSLRTPSPAILPDVLMRLFAVPCPSPTPQPNTKVDLNADPKADTDTRTLVATCIRQIAQEELEEMHFDASRDAVHSLEEIVDDRKADLDETKNEGIAELQNASDEFLTTFQDIAAEVVKEMRETLEGHAEDVYLEVWDDISDLAAIKGTMSEKMKRRILMKGKQIFTKEMKRRRRLVGACEQDQGEDEHV</sequence>
<evidence type="ECO:0000256" key="2">
    <source>
        <dbReference type="SAM" id="MobiDB-lite"/>
    </source>
</evidence>
<gene>
    <name evidence="3" type="ORF">SLS60_011049</name>
</gene>
<keyword evidence="1" id="KW-0175">Coiled coil</keyword>
<comment type="caution">
    <text evidence="3">The sequence shown here is derived from an EMBL/GenBank/DDBJ whole genome shotgun (WGS) entry which is preliminary data.</text>
</comment>
<organism evidence="3 4">
    <name type="scientific">Paraconiothyrium brasiliense</name>
    <dbReference type="NCBI Taxonomy" id="300254"/>
    <lineage>
        <taxon>Eukaryota</taxon>
        <taxon>Fungi</taxon>
        <taxon>Dikarya</taxon>
        <taxon>Ascomycota</taxon>
        <taxon>Pezizomycotina</taxon>
        <taxon>Dothideomycetes</taxon>
        <taxon>Pleosporomycetidae</taxon>
        <taxon>Pleosporales</taxon>
        <taxon>Massarineae</taxon>
        <taxon>Didymosphaeriaceae</taxon>
        <taxon>Paraconiothyrium</taxon>
    </lineage>
</organism>
<evidence type="ECO:0000313" key="4">
    <source>
        <dbReference type="Proteomes" id="UP001521785"/>
    </source>
</evidence>
<protein>
    <submittedName>
        <fullName evidence="3">Uncharacterized protein</fullName>
    </submittedName>
</protein>
<proteinExistence type="predicted"/>
<reference evidence="3 4" key="1">
    <citation type="submission" date="2024-02" db="EMBL/GenBank/DDBJ databases">
        <title>De novo assembly and annotation of 12 fungi associated with fruit tree decline syndrome in Ontario, Canada.</title>
        <authorList>
            <person name="Sulman M."/>
            <person name="Ellouze W."/>
            <person name="Ilyukhin E."/>
        </authorList>
    </citation>
    <scope>NUCLEOTIDE SEQUENCE [LARGE SCALE GENOMIC DNA]</scope>
    <source>
        <strain evidence="3 4">M42-189</strain>
    </source>
</reference>
<keyword evidence="4" id="KW-1185">Reference proteome</keyword>
<feature type="coiled-coil region" evidence="1">
    <location>
        <begin position="235"/>
        <end position="266"/>
    </location>
</feature>
<accession>A0ABR3QKN4</accession>
<feature type="region of interest" description="Disordered" evidence="2">
    <location>
        <begin position="125"/>
        <end position="168"/>
    </location>
</feature>
<dbReference type="Proteomes" id="UP001521785">
    <property type="component" value="Unassembled WGS sequence"/>
</dbReference>
<evidence type="ECO:0000313" key="3">
    <source>
        <dbReference type="EMBL" id="KAL1592633.1"/>
    </source>
</evidence>
<dbReference type="EMBL" id="JAKJXO020000020">
    <property type="protein sequence ID" value="KAL1592633.1"/>
    <property type="molecule type" value="Genomic_DNA"/>
</dbReference>